<feature type="region of interest" description="Disordered" evidence="1">
    <location>
        <begin position="30"/>
        <end position="86"/>
    </location>
</feature>
<evidence type="ECO:0000256" key="1">
    <source>
        <dbReference type="SAM" id="MobiDB-lite"/>
    </source>
</evidence>
<proteinExistence type="predicted"/>
<dbReference type="EMBL" id="JAENGZ010000710">
    <property type="protein sequence ID" value="KAG6954934.1"/>
    <property type="molecule type" value="Genomic_DNA"/>
</dbReference>
<evidence type="ECO:0000313" key="2">
    <source>
        <dbReference type="EMBL" id="KAG6954934.1"/>
    </source>
</evidence>
<dbReference type="Proteomes" id="UP000688947">
    <property type="component" value="Unassembled WGS sequence"/>
</dbReference>
<gene>
    <name evidence="2" type="ORF">JG687_00011501</name>
</gene>
<dbReference type="OrthoDB" id="10327420at2759"/>
<reference evidence="2" key="1">
    <citation type="submission" date="2021-01" db="EMBL/GenBank/DDBJ databases">
        <title>Phytophthora aleatoria, a newly-described species from Pinus radiata is distinct from Phytophthora cactorum isolates based on comparative genomics.</title>
        <authorList>
            <person name="Mcdougal R."/>
            <person name="Panda P."/>
            <person name="Williams N."/>
            <person name="Studholme D.J."/>
        </authorList>
    </citation>
    <scope>NUCLEOTIDE SEQUENCE</scope>
    <source>
        <strain evidence="2">NZFS 3830</strain>
    </source>
</reference>
<feature type="region of interest" description="Disordered" evidence="1">
    <location>
        <begin position="103"/>
        <end position="134"/>
    </location>
</feature>
<accession>A0A8T1U9K1</accession>
<organism evidence="2 3">
    <name type="scientific">Phytophthora cactorum</name>
    <dbReference type="NCBI Taxonomy" id="29920"/>
    <lineage>
        <taxon>Eukaryota</taxon>
        <taxon>Sar</taxon>
        <taxon>Stramenopiles</taxon>
        <taxon>Oomycota</taxon>
        <taxon>Peronosporomycetes</taxon>
        <taxon>Peronosporales</taxon>
        <taxon>Peronosporaceae</taxon>
        <taxon>Phytophthora</taxon>
    </lineage>
</organism>
<feature type="compositionally biased region" description="Polar residues" evidence="1">
    <location>
        <begin position="106"/>
        <end position="119"/>
    </location>
</feature>
<sequence length="134" mass="14673">MLLLKTFCLRSKASRSTGDLKLSTYWKRASGDGDLGVVSETPAIEAPKPATVDTSTRRRASSRKRRRRSTGASRNGQTGEDDEQAVAIRVLPENAPTGIRVAGENAQASEGMASQSSFTRSERRIGRIRRRHMA</sequence>
<comment type="caution">
    <text evidence="2">The sequence shown here is derived from an EMBL/GenBank/DDBJ whole genome shotgun (WGS) entry which is preliminary data.</text>
</comment>
<dbReference type="VEuPathDB" id="FungiDB:PC110_g5918"/>
<evidence type="ECO:0000313" key="3">
    <source>
        <dbReference type="Proteomes" id="UP000688947"/>
    </source>
</evidence>
<protein>
    <submittedName>
        <fullName evidence="2">Uncharacterized protein</fullName>
    </submittedName>
</protein>
<feature type="compositionally biased region" description="Basic residues" evidence="1">
    <location>
        <begin position="57"/>
        <end position="69"/>
    </location>
</feature>
<name>A0A8T1U9K1_9STRA</name>
<dbReference type="AlphaFoldDB" id="A0A8T1U9K1"/>